<proteinExistence type="predicted"/>
<dbReference type="SUPFAM" id="SSF52540">
    <property type="entry name" value="P-loop containing nucleoside triphosphate hydrolases"/>
    <property type="match status" value="1"/>
</dbReference>
<gene>
    <name evidence="1" type="ORF">HDU87_001677</name>
</gene>
<dbReference type="InterPro" id="IPR027417">
    <property type="entry name" value="P-loop_NTPase"/>
</dbReference>
<accession>A0AAD5TB10</accession>
<sequence>MTSKHLQFRLGESLYKLNYTSGEGSTWQDLTAQIEHAVDEPLAPLELFYVDDFGSTLTVRSMSAFEEDILHASRPFVVKKRVLKATESTPIVSGVPQQTHLARFPNKNPASRPIPPVGNNTLIEIKKWAYDLMDRVSLPNIKRARMEDLKVFYQTRALLSYSLITTDEEYEQVKAGPKAKFYFTFETTVQEEPSTEDLVPDLPDQSVEQFVRILMSQSGSQVLDVSEAPNGSFEQLASVIRTVLEKGDIIIVDEIQAHPALTRLLMRALAREVARHNNPLSIRRLILLGTPPSLFLKDAIYFKEDEWNKIDVRVELDALNPTGFMEAIETMVGYLPAREILMLWTLTGGVPRQLQSLLLALNSTFEAMRKKVASASRDFGVLQYNAIKKWITIRCDEVFGSLSTSEWEIVKAVGRKQSVGLEIQRSSTIQSLRTKGIVSELALDLSCESSNCLTLNNEYTRSLVRAEMFKKSTPLTLIQELSGFGLEDLVAKVIDERHRIFEMETDQSRSFIVEGLDLARFTPISLAYDKLDIDLVLVDPPPPFDPQTEVQLILGSYKLKRASLAGRHAAAFCNKNVDAFLRNKVPKHVSVTKCTIVGLAVDNILPTDQPSWGYALATLKTNWPATAFEARVWSLSQLLDPLRKATSTTLPYPSFDQGHFFDKWPFVDRQDFRESVVAALDNGQSLLVRGFAGVGKTTYTAKVVADWVAEQEKPPRVYEVDGFMLKSP</sequence>
<dbReference type="AlphaFoldDB" id="A0AAD5TB10"/>
<dbReference type="EMBL" id="JADGJQ010000141">
    <property type="protein sequence ID" value="KAJ3167472.1"/>
    <property type="molecule type" value="Genomic_DNA"/>
</dbReference>
<evidence type="ECO:0000313" key="1">
    <source>
        <dbReference type="EMBL" id="KAJ3167472.1"/>
    </source>
</evidence>
<keyword evidence="2" id="KW-1185">Reference proteome</keyword>
<evidence type="ECO:0000313" key="2">
    <source>
        <dbReference type="Proteomes" id="UP001212152"/>
    </source>
</evidence>
<comment type="caution">
    <text evidence="1">The sequence shown here is derived from an EMBL/GenBank/DDBJ whole genome shotgun (WGS) entry which is preliminary data.</text>
</comment>
<organism evidence="1 2">
    <name type="scientific">Geranomyces variabilis</name>
    <dbReference type="NCBI Taxonomy" id="109894"/>
    <lineage>
        <taxon>Eukaryota</taxon>
        <taxon>Fungi</taxon>
        <taxon>Fungi incertae sedis</taxon>
        <taxon>Chytridiomycota</taxon>
        <taxon>Chytridiomycota incertae sedis</taxon>
        <taxon>Chytridiomycetes</taxon>
        <taxon>Spizellomycetales</taxon>
        <taxon>Powellomycetaceae</taxon>
        <taxon>Geranomyces</taxon>
    </lineage>
</organism>
<reference evidence="1" key="1">
    <citation type="submission" date="2020-05" db="EMBL/GenBank/DDBJ databases">
        <title>Phylogenomic resolution of chytrid fungi.</title>
        <authorList>
            <person name="Stajich J.E."/>
            <person name="Amses K."/>
            <person name="Simmons R."/>
            <person name="Seto K."/>
            <person name="Myers J."/>
            <person name="Bonds A."/>
            <person name="Quandt C.A."/>
            <person name="Barry K."/>
            <person name="Liu P."/>
            <person name="Grigoriev I."/>
            <person name="Longcore J.E."/>
            <person name="James T.Y."/>
        </authorList>
    </citation>
    <scope>NUCLEOTIDE SEQUENCE</scope>
    <source>
        <strain evidence="1">JEL0379</strain>
    </source>
</reference>
<protein>
    <submittedName>
        <fullName evidence="1">Uncharacterized protein</fullName>
    </submittedName>
</protein>
<name>A0AAD5TB10_9FUNG</name>
<dbReference type="Proteomes" id="UP001212152">
    <property type="component" value="Unassembled WGS sequence"/>
</dbReference>